<dbReference type="PANTHER" id="PTHR40277">
    <property type="entry name" value="BLL5419 PROTEIN"/>
    <property type="match status" value="1"/>
</dbReference>
<feature type="transmembrane region" description="Helical" evidence="6">
    <location>
        <begin position="149"/>
        <end position="167"/>
    </location>
</feature>
<proteinExistence type="predicted"/>
<evidence type="ECO:0000256" key="6">
    <source>
        <dbReference type="SAM" id="Phobius"/>
    </source>
</evidence>
<evidence type="ECO:0000256" key="4">
    <source>
        <dbReference type="ARBA" id="ARBA00022989"/>
    </source>
</evidence>
<dbReference type="Proteomes" id="UP000599383">
    <property type="component" value="Unassembled WGS sequence"/>
</dbReference>
<dbReference type="PANTHER" id="PTHR40277:SF1">
    <property type="entry name" value="BLL5419 PROTEIN"/>
    <property type="match status" value="1"/>
</dbReference>
<keyword evidence="4 6" id="KW-1133">Transmembrane helix</keyword>
<gene>
    <name evidence="7" type="ORF">GS617_20170</name>
</gene>
<evidence type="ECO:0000313" key="8">
    <source>
        <dbReference type="Proteomes" id="UP000599383"/>
    </source>
</evidence>
<name>A0ABX1WH41_9RHOB</name>
<evidence type="ECO:0000256" key="2">
    <source>
        <dbReference type="ARBA" id="ARBA00022475"/>
    </source>
</evidence>
<dbReference type="EMBL" id="WVQY01000012">
    <property type="protein sequence ID" value="NOD32596.1"/>
    <property type="molecule type" value="Genomic_DNA"/>
</dbReference>
<keyword evidence="2" id="KW-1003">Cell membrane</keyword>
<evidence type="ECO:0008006" key="9">
    <source>
        <dbReference type="Google" id="ProtNLM"/>
    </source>
</evidence>
<organism evidence="7 8">
    <name type="scientific">Ruegeria atlantica</name>
    <dbReference type="NCBI Taxonomy" id="81569"/>
    <lineage>
        <taxon>Bacteria</taxon>
        <taxon>Pseudomonadati</taxon>
        <taxon>Pseudomonadota</taxon>
        <taxon>Alphaproteobacteria</taxon>
        <taxon>Rhodobacterales</taxon>
        <taxon>Roseobacteraceae</taxon>
        <taxon>Ruegeria</taxon>
    </lineage>
</organism>
<accession>A0ABX1WH41</accession>
<evidence type="ECO:0000313" key="7">
    <source>
        <dbReference type="EMBL" id="NOD32596.1"/>
    </source>
</evidence>
<comment type="caution">
    <text evidence="7">The sequence shown here is derived from an EMBL/GenBank/DDBJ whole genome shotgun (WGS) entry which is preliminary data.</text>
</comment>
<sequence>MLSDPNQRRWLIRVAGSALVLAILFWILPADAIVTALRAIPIWVFLSVFVLFLLAHVGAALKWWLLLNRGLSPLLAIRAHFAGLAANLCLPGAIGGDTVRAGMAQAAMKDGAQVVAGATVDRLIDMVALLTLSCLGLVLTWESAAGGHMIWPVALILLAALAGMVALPRLLPLPWRYVPSLPGKGFAHRLADALAGMGRKPGTLAVAFIASVLIQLLLVLLAWWLALAAGVDVAAGPWIFAWPLAKIIAVLPVSLNGLGLREATLAGFLAPFGASAPAVVAAGLVWQVVLFTAGGFGALVLTMSGMRFSAPANSQKEECK</sequence>
<feature type="transmembrane region" description="Helical" evidence="6">
    <location>
        <begin position="290"/>
        <end position="310"/>
    </location>
</feature>
<comment type="subcellular location">
    <subcellularLocation>
        <location evidence="1">Cell membrane</location>
        <topology evidence="1">Multi-pass membrane protein</topology>
    </subcellularLocation>
</comment>
<dbReference type="InterPro" id="IPR022791">
    <property type="entry name" value="L-PG_synthase/AglD"/>
</dbReference>
<protein>
    <recommendedName>
        <fullName evidence="9">Flippase-like domain-containing protein</fullName>
    </recommendedName>
</protein>
<evidence type="ECO:0000256" key="3">
    <source>
        <dbReference type="ARBA" id="ARBA00022692"/>
    </source>
</evidence>
<keyword evidence="5 6" id="KW-0472">Membrane</keyword>
<feature type="transmembrane region" description="Helical" evidence="6">
    <location>
        <begin position="10"/>
        <end position="28"/>
    </location>
</feature>
<dbReference type="Pfam" id="PF03706">
    <property type="entry name" value="LPG_synthase_TM"/>
    <property type="match status" value="1"/>
</dbReference>
<feature type="transmembrane region" description="Helical" evidence="6">
    <location>
        <begin position="123"/>
        <end position="143"/>
    </location>
</feature>
<keyword evidence="8" id="KW-1185">Reference proteome</keyword>
<feature type="transmembrane region" description="Helical" evidence="6">
    <location>
        <begin position="40"/>
        <end position="65"/>
    </location>
</feature>
<reference evidence="7 8" key="1">
    <citation type="submission" date="2019-12" db="EMBL/GenBank/DDBJ databases">
        <title>Ruegeria JWLKs population differentiation of coral mucus and skeleton niches.</title>
        <authorList>
            <person name="Luo D."/>
        </authorList>
    </citation>
    <scope>NUCLEOTIDE SEQUENCE [LARGE SCALE GENOMIC DNA]</scope>
    <source>
        <strain evidence="7 8">HKCCD6238</strain>
    </source>
</reference>
<feature type="transmembrane region" description="Helical" evidence="6">
    <location>
        <begin position="265"/>
        <end position="284"/>
    </location>
</feature>
<evidence type="ECO:0000256" key="5">
    <source>
        <dbReference type="ARBA" id="ARBA00023136"/>
    </source>
</evidence>
<evidence type="ECO:0000256" key="1">
    <source>
        <dbReference type="ARBA" id="ARBA00004651"/>
    </source>
</evidence>
<feature type="transmembrane region" description="Helical" evidence="6">
    <location>
        <begin position="204"/>
        <end position="226"/>
    </location>
</feature>
<dbReference type="RefSeq" id="WP_171364591.1">
    <property type="nucleotide sequence ID" value="NZ_WVQY01000012.1"/>
</dbReference>
<feature type="transmembrane region" description="Helical" evidence="6">
    <location>
        <begin position="238"/>
        <end position="258"/>
    </location>
</feature>
<keyword evidence="3 6" id="KW-0812">Transmembrane</keyword>